<dbReference type="PANTHER" id="PTHR10622:SF10">
    <property type="entry name" value="HET DOMAIN-CONTAINING PROTEIN"/>
    <property type="match status" value="1"/>
</dbReference>
<dbReference type="Pfam" id="PF06985">
    <property type="entry name" value="HET"/>
    <property type="match status" value="1"/>
</dbReference>
<evidence type="ECO:0000313" key="2">
    <source>
        <dbReference type="EMBL" id="PMD39409.1"/>
    </source>
</evidence>
<organism evidence="2 3">
    <name type="scientific">Hyaloscypha variabilis (strain UAMH 11265 / GT02V1 / F)</name>
    <name type="common">Meliniomyces variabilis</name>
    <dbReference type="NCBI Taxonomy" id="1149755"/>
    <lineage>
        <taxon>Eukaryota</taxon>
        <taxon>Fungi</taxon>
        <taxon>Dikarya</taxon>
        <taxon>Ascomycota</taxon>
        <taxon>Pezizomycotina</taxon>
        <taxon>Leotiomycetes</taxon>
        <taxon>Helotiales</taxon>
        <taxon>Hyaloscyphaceae</taxon>
        <taxon>Hyaloscypha</taxon>
        <taxon>Hyaloscypha variabilis</taxon>
    </lineage>
</organism>
<protein>
    <recommendedName>
        <fullName evidence="1">Heterokaryon incompatibility domain-containing protein</fullName>
    </recommendedName>
</protein>
<dbReference type="InterPro" id="IPR010730">
    <property type="entry name" value="HET"/>
</dbReference>
<feature type="domain" description="Heterokaryon incompatibility" evidence="1">
    <location>
        <begin position="14"/>
        <end position="129"/>
    </location>
</feature>
<evidence type="ECO:0000313" key="3">
    <source>
        <dbReference type="Proteomes" id="UP000235786"/>
    </source>
</evidence>
<dbReference type="PANTHER" id="PTHR10622">
    <property type="entry name" value="HET DOMAIN-CONTAINING PROTEIN"/>
    <property type="match status" value="1"/>
</dbReference>
<reference evidence="2 3" key="1">
    <citation type="submission" date="2016-04" db="EMBL/GenBank/DDBJ databases">
        <title>A degradative enzymes factory behind the ericoid mycorrhizal symbiosis.</title>
        <authorList>
            <consortium name="DOE Joint Genome Institute"/>
            <person name="Martino E."/>
            <person name="Morin E."/>
            <person name="Grelet G."/>
            <person name="Kuo A."/>
            <person name="Kohler A."/>
            <person name="Daghino S."/>
            <person name="Barry K."/>
            <person name="Choi C."/>
            <person name="Cichocki N."/>
            <person name="Clum A."/>
            <person name="Copeland A."/>
            <person name="Hainaut M."/>
            <person name="Haridas S."/>
            <person name="Labutti K."/>
            <person name="Lindquist E."/>
            <person name="Lipzen A."/>
            <person name="Khouja H.-R."/>
            <person name="Murat C."/>
            <person name="Ohm R."/>
            <person name="Olson A."/>
            <person name="Spatafora J."/>
            <person name="Veneault-Fourrey C."/>
            <person name="Henrissat B."/>
            <person name="Grigoriev I."/>
            <person name="Martin F."/>
            <person name="Perotto S."/>
        </authorList>
    </citation>
    <scope>NUCLEOTIDE SEQUENCE [LARGE SCALE GENOMIC DNA]</scope>
    <source>
        <strain evidence="2 3">F</strain>
    </source>
</reference>
<sequence length="583" mass="67922">MELEEYFDDAIPEYAILSHTWGKEEVSFQEWTSLFRHRKLEKRFGKSIEYMFASLELDTIHERSGYSKIERCAEEARSNGIDYVWIDTCCIDKTSSAELSEAINSMFRWYEDSVICYAYLSDVATLDGLEHEDSDFNDLVFFDQGWNGSRNKNDILEVISKITGIPEQFISGRERFQSACFARKMAWASKRTTTRKEDMAYCLLGIFEVNMPLLYGEGEGAFMRLQEEIVKQTQDQSFLALGLDLPANRDYFGGVFAPSPADFEGCRYLRSLTDYYLEPSQMTNKGLQIRLRVWSNENCSDFVYGEIECGDTTDRLIFPLIPLVPCAKKSLDDGDGFWRSPNSVAIRIQNENPYFRQEKSSDYYSRMPTAWKKKLITLYIRRNLNGIWGFVSRKIDWLFTIEGLSSLSPDTLLKEVFPPTCWVEDNNIFRFDPYVGSDKERIFLRFHSPREQADSVVVFQTQYRLGGYIIMKSNIHSWEDIHADRHIFSREQVNADLQLLSMEQIHTDRQFLSLGEIETYQAHKKEAREKDAIRTVAELFWNDPDFLQDDFWLITPTGTSHVLQVDLTKAEPSSICNITRRFE</sequence>
<dbReference type="AlphaFoldDB" id="A0A2J6RLQ1"/>
<dbReference type="OrthoDB" id="3558771at2759"/>
<accession>A0A2J6RLQ1</accession>
<dbReference type="EMBL" id="KZ613946">
    <property type="protein sequence ID" value="PMD39409.1"/>
    <property type="molecule type" value="Genomic_DNA"/>
</dbReference>
<proteinExistence type="predicted"/>
<dbReference type="STRING" id="1149755.A0A2J6RLQ1"/>
<keyword evidence="3" id="KW-1185">Reference proteome</keyword>
<dbReference type="Proteomes" id="UP000235786">
    <property type="component" value="Unassembled WGS sequence"/>
</dbReference>
<gene>
    <name evidence="2" type="ORF">L207DRAFT_634014</name>
</gene>
<name>A0A2J6RLQ1_HYAVF</name>
<evidence type="ECO:0000259" key="1">
    <source>
        <dbReference type="Pfam" id="PF06985"/>
    </source>
</evidence>